<comment type="caution">
    <text evidence="8">The sequence shown here is derived from an EMBL/GenBank/DDBJ whole genome shotgun (WGS) entry which is preliminary data.</text>
</comment>
<feature type="transmembrane region" description="Helical" evidence="7">
    <location>
        <begin position="34"/>
        <end position="55"/>
    </location>
</feature>
<comment type="subcellular location">
    <subcellularLocation>
        <location evidence="1">Membrane</location>
        <topology evidence="1">Multi-pass membrane protein</topology>
    </subcellularLocation>
</comment>
<protein>
    <submittedName>
        <fullName evidence="8">AEC family transporter</fullName>
    </submittedName>
</protein>
<name>A0A3S2X5Q8_9BACI</name>
<evidence type="ECO:0000256" key="7">
    <source>
        <dbReference type="SAM" id="Phobius"/>
    </source>
</evidence>
<keyword evidence="6 7" id="KW-0472">Membrane</keyword>
<gene>
    <name evidence="8" type="ORF">EM808_23690</name>
</gene>
<dbReference type="GeneID" id="87617728"/>
<feature type="transmembrane region" description="Helical" evidence="7">
    <location>
        <begin position="283"/>
        <end position="302"/>
    </location>
</feature>
<proteinExistence type="predicted"/>
<feature type="transmembrane region" description="Helical" evidence="7">
    <location>
        <begin position="226"/>
        <end position="244"/>
    </location>
</feature>
<dbReference type="AlphaFoldDB" id="A0A3S2X5Q8"/>
<evidence type="ECO:0000256" key="3">
    <source>
        <dbReference type="ARBA" id="ARBA00022475"/>
    </source>
</evidence>
<keyword evidence="3" id="KW-1003">Cell membrane</keyword>
<reference evidence="8 9" key="1">
    <citation type="submission" date="2019-01" db="EMBL/GenBank/DDBJ databases">
        <title>Bacillus sp. M5HDSG1-1, whole genome shotgun sequence.</title>
        <authorList>
            <person name="Tuo L."/>
        </authorList>
    </citation>
    <scope>NUCLEOTIDE SEQUENCE [LARGE SCALE GENOMIC DNA]</scope>
    <source>
        <strain evidence="8 9">M5HDSG1-1</strain>
    </source>
</reference>
<evidence type="ECO:0000256" key="6">
    <source>
        <dbReference type="ARBA" id="ARBA00023136"/>
    </source>
</evidence>
<keyword evidence="5 7" id="KW-1133">Transmembrane helix</keyword>
<dbReference type="Proteomes" id="UP000288024">
    <property type="component" value="Unassembled WGS sequence"/>
</dbReference>
<feature type="transmembrane region" description="Helical" evidence="7">
    <location>
        <begin position="6"/>
        <end position="22"/>
    </location>
</feature>
<feature type="transmembrane region" description="Helical" evidence="7">
    <location>
        <begin position="61"/>
        <end position="82"/>
    </location>
</feature>
<organism evidence="8 9">
    <name type="scientific">Niallia taxi</name>
    <dbReference type="NCBI Taxonomy" id="2499688"/>
    <lineage>
        <taxon>Bacteria</taxon>
        <taxon>Bacillati</taxon>
        <taxon>Bacillota</taxon>
        <taxon>Bacilli</taxon>
        <taxon>Bacillales</taxon>
        <taxon>Bacillaceae</taxon>
        <taxon>Niallia</taxon>
    </lineage>
</organism>
<dbReference type="PANTHER" id="PTHR36838">
    <property type="entry name" value="AUXIN EFFLUX CARRIER FAMILY PROTEIN"/>
    <property type="match status" value="1"/>
</dbReference>
<keyword evidence="2" id="KW-0813">Transport</keyword>
<dbReference type="Pfam" id="PF03547">
    <property type="entry name" value="Mem_trans"/>
    <property type="match status" value="1"/>
</dbReference>
<evidence type="ECO:0000313" key="9">
    <source>
        <dbReference type="Proteomes" id="UP000288024"/>
    </source>
</evidence>
<evidence type="ECO:0000313" key="8">
    <source>
        <dbReference type="EMBL" id="RVT57755.1"/>
    </source>
</evidence>
<dbReference type="PANTHER" id="PTHR36838:SF3">
    <property type="entry name" value="TRANSPORTER AUXIN EFFLUX CARRIER EC FAMILY"/>
    <property type="match status" value="1"/>
</dbReference>
<dbReference type="GO" id="GO:0016020">
    <property type="term" value="C:membrane"/>
    <property type="evidence" value="ECO:0007669"/>
    <property type="project" value="UniProtKB-SubCell"/>
</dbReference>
<keyword evidence="4 7" id="KW-0812">Transmembrane</keyword>
<keyword evidence="9" id="KW-1185">Reference proteome</keyword>
<evidence type="ECO:0000256" key="4">
    <source>
        <dbReference type="ARBA" id="ARBA00022692"/>
    </source>
</evidence>
<dbReference type="GO" id="GO:0055085">
    <property type="term" value="P:transmembrane transport"/>
    <property type="evidence" value="ECO:0007669"/>
    <property type="project" value="InterPro"/>
</dbReference>
<dbReference type="InterPro" id="IPR004776">
    <property type="entry name" value="Mem_transp_PIN-like"/>
</dbReference>
<feature type="transmembrane region" description="Helical" evidence="7">
    <location>
        <begin position="123"/>
        <end position="146"/>
    </location>
</feature>
<dbReference type="RefSeq" id="WP_127741491.1">
    <property type="nucleotide sequence ID" value="NZ_CP196002.1"/>
</dbReference>
<feature type="transmembrane region" description="Helical" evidence="7">
    <location>
        <begin position="167"/>
        <end position="185"/>
    </location>
</feature>
<sequence length="303" mass="33849">MENFNAQFVISFLIIALGYCLKKWNILKEKDGEAMARLIFNVTLPSLIIVTFHSITIDSSLMMLVVLGFVYGIIVAILGLFIFRKEERRNKGMLGMLIPGFNIGLFAYPLVQGIWGEVGIKYFGMFDIGNAIITFGVSYLIGSYYAKEDVVLNFKHVAGKMGRSIPLMTYVIIFIINLTGLSLPGTVIDITSVISKANMPLSLLLLGIYLNFSFQKSYWKGIGRVLGIRYGVGLFFGLLGFFLLPVDDMFRYTVLIALILPMATSVLPYSVEFKYNQRFVGTAANLSILISFVLLWVIGNMIV</sequence>
<feature type="transmembrane region" description="Helical" evidence="7">
    <location>
        <begin position="94"/>
        <end position="111"/>
    </location>
</feature>
<evidence type="ECO:0000256" key="1">
    <source>
        <dbReference type="ARBA" id="ARBA00004141"/>
    </source>
</evidence>
<evidence type="ECO:0000256" key="2">
    <source>
        <dbReference type="ARBA" id="ARBA00022448"/>
    </source>
</evidence>
<feature type="transmembrane region" description="Helical" evidence="7">
    <location>
        <begin position="250"/>
        <end position="271"/>
    </location>
</feature>
<dbReference type="EMBL" id="RZTZ01000015">
    <property type="protein sequence ID" value="RVT57755.1"/>
    <property type="molecule type" value="Genomic_DNA"/>
</dbReference>
<accession>A0A3S2X5Q8</accession>
<feature type="transmembrane region" description="Helical" evidence="7">
    <location>
        <begin position="197"/>
        <end position="214"/>
    </location>
</feature>
<evidence type="ECO:0000256" key="5">
    <source>
        <dbReference type="ARBA" id="ARBA00022989"/>
    </source>
</evidence>